<dbReference type="InterPro" id="IPR009100">
    <property type="entry name" value="AcylCoA_DH/oxidase_NM_dom_sf"/>
</dbReference>
<dbReference type="AlphaFoldDB" id="A0A561UCJ2"/>
<dbReference type="Gene3D" id="1.10.540.10">
    <property type="entry name" value="Acyl-CoA dehydrogenase/oxidase, N-terminal domain"/>
    <property type="match status" value="1"/>
</dbReference>
<evidence type="ECO:0000256" key="4">
    <source>
        <dbReference type="ARBA" id="ARBA00022827"/>
    </source>
</evidence>
<dbReference type="InterPro" id="IPR036250">
    <property type="entry name" value="AcylCo_DH-like_C"/>
</dbReference>
<feature type="domain" description="Acyl-CoA oxidase/dehydrogenase middle" evidence="8">
    <location>
        <begin position="127"/>
        <end position="206"/>
    </location>
</feature>
<dbReference type="InterPro" id="IPR006091">
    <property type="entry name" value="Acyl-CoA_Oxase/DH_mid-dom"/>
</dbReference>
<dbReference type="Gene3D" id="2.40.110.10">
    <property type="entry name" value="Butyryl-CoA Dehydrogenase, subunit A, domain 2"/>
    <property type="match status" value="1"/>
</dbReference>
<dbReference type="OrthoDB" id="3778631at2"/>
<dbReference type="InterPro" id="IPR009075">
    <property type="entry name" value="AcylCo_DH/oxidase_C"/>
</dbReference>
<comment type="caution">
    <text evidence="10">The sequence shown here is derived from an EMBL/GenBank/DDBJ whole genome shotgun (WGS) entry which is preliminary data.</text>
</comment>
<comment type="similarity">
    <text evidence="2 6">Belongs to the acyl-CoA dehydrogenase family.</text>
</comment>
<evidence type="ECO:0000256" key="3">
    <source>
        <dbReference type="ARBA" id="ARBA00022630"/>
    </source>
</evidence>
<dbReference type="PANTHER" id="PTHR43292">
    <property type="entry name" value="ACYL-COA DEHYDROGENASE"/>
    <property type="match status" value="1"/>
</dbReference>
<keyword evidence="3 6" id="KW-0285">Flavoprotein</keyword>
<evidence type="ECO:0000256" key="2">
    <source>
        <dbReference type="ARBA" id="ARBA00009347"/>
    </source>
</evidence>
<reference evidence="10 11" key="1">
    <citation type="submission" date="2019-06" db="EMBL/GenBank/DDBJ databases">
        <title>Sequencing the genomes of 1000 actinobacteria strains.</title>
        <authorList>
            <person name="Klenk H.-P."/>
        </authorList>
    </citation>
    <scope>NUCLEOTIDE SEQUENCE [LARGE SCALE GENOMIC DNA]</scope>
    <source>
        <strain evidence="10 11">DSM 44826</strain>
    </source>
</reference>
<name>A0A561UCJ2_9ACTN</name>
<feature type="domain" description="Acyl-CoA dehydrogenase/oxidase N-terminal" evidence="9">
    <location>
        <begin position="8"/>
        <end position="120"/>
    </location>
</feature>
<comment type="cofactor">
    <cofactor evidence="1 6">
        <name>FAD</name>
        <dbReference type="ChEBI" id="CHEBI:57692"/>
    </cofactor>
</comment>
<evidence type="ECO:0000259" key="8">
    <source>
        <dbReference type="Pfam" id="PF02770"/>
    </source>
</evidence>
<dbReference type="InterPro" id="IPR046373">
    <property type="entry name" value="Acyl-CoA_Oxase/DH_mid-dom_sf"/>
</dbReference>
<dbReference type="Pfam" id="PF02770">
    <property type="entry name" value="Acyl-CoA_dh_M"/>
    <property type="match status" value="1"/>
</dbReference>
<evidence type="ECO:0000313" key="11">
    <source>
        <dbReference type="Proteomes" id="UP000317940"/>
    </source>
</evidence>
<evidence type="ECO:0000259" key="9">
    <source>
        <dbReference type="Pfam" id="PF02771"/>
    </source>
</evidence>
<dbReference type="GO" id="GO:0005886">
    <property type="term" value="C:plasma membrane"/>
    <property type="evidence" value="ECO:0007669"/>
    <property type="project" value="TreeGrafter"/>
</dbReference>
<dbReference type="InterPro" id="IPR037069">
    <property type="entry name" value="AcylCoA_DH/ox_N_sf"/>
</dbReference>
<keyword evidence="4 6" id="KW-0274">FAD</keyword>
<evidence type="ECO:0000313" key="10">
    <source>
        <dbReference type="EMBL" id="TWF97092.1"/>
    </source>
</evidence>
<dbReference type="Pfam" id="PF00441">
    <property type="entry name" value="Acyl-CoA_dh_1"/>
    <property type="match status" value="1"/>
</dbReference>
<evidence type="ECO:0000256" key="6">
    <source>
        <dbReference type="RuleBase" id="RU362125"/>
    </source>
</evidence>
<evidence type="ECO:0000256" key="5">
    <source>
        <dbReference type="ARBA" id="ARBA00023002"/>
    </source>
</evidence>
<feature type="domain" description="Acyl-CoA dehydrogenase/oxidase C-terminal" evidence="7">
    <location>
        <begin position="297"/>
        <end position="384"/>
    </location>
</feature>
<dbReference type="SUPFAM" id="SSF47203">
    <property type="entry name" value="Acyl-CoA dehydrogenase C-terminal domain-like"/>
    <property type="match status" value="1"/>
</dbReference>
<dbReference type="SUPFAM" id="SSF56645">
    <property type="entry name" value="Acyl-CoA dehydrogenase NM domain-like"/>
    <property type="match status" value="1"/>
</dbReference>
<organism evidence="10 11">
    <name type="scientific">Kitasatospora viridis</name>
    <dbReference type="NCBI Taxonomy" id="281105"/>
    <lineage>
        <taxon>Bacteria</taxon>
        <taxon>Bacillati</taxon>
        <taxon>Actinomycetota</taxon>
        <taxon>Actinomycetes</taxon>
        <taxon>Kitasatosporales</taxon>
        <taxon>Streptomycetaceae</taxon>
        <taxon>Kitasatospora</taxon>
    </lineage>
</organism>
<dbReference type="InterPro" id="IPR013786">
    <property type="entry name" value="AcylCoA_DH/ox_N"/>
</dbReference>
<dbReference type="EMBL" id="VIWT01000001">
    <property type="protein sequence ID" value="TWF97092.1"/>
    <property type="molecule type" value="Genomic_DNA"/>
</dbReference>
<dbReference type="Gene3D" id="1.20.140.10">
    <property type="entry name" value="Butyryl-CoA Dehydrogenase, subunit A, domain 3"/>
    <property type="match status" value="1"/>
</dbReference>
<dbReference type="GO" id="GO:0050660">
    <property type="term" value="F:flavin adenine dinucleotide binding"/>
    <property type="evidence" value="ECO:0007669"/>
    <property type="project" value="InterPro"/>
</dbReference>
<sequence>MDFSHTNDELMFRERVKEELRSPDLGAALAALLGSAEREPDERGVYRLLGEHGLLGVDWPRRYGGQGRTAVHAAIAVEEMMRAGVPDTLFVNGVQTVGNLLLLAGTEEQKQRILPRLAAGRCFASVLYTEPGVGSDLSALTTRAVPVDGGHRIDGVKMFNLKSGITDYGLCAARTSTEGSRYEGLTLFLVDMRAPEVLAERLDTMSDEQFYRVALDGVRVTGADVVGGLGQGWAVLAEALPLERTGLDFALRAERWYRAGCGGFDAPEGLAGSDGHDRAAAPGPTADQLADIGRHGAATSAARLLAWRCVGSAEAGRLDELGTSTAKWYASEQAAAVARWATAAHDFDAPPELAALLDSAYREAPGLTLSGGTSEMMLQTISSFLLAGGTT</sequence>
<keyword evidence="5 6" id="KW-0560">Oxidoreductase</keyword>
<evidence type="ECO:0000259" key="7">
    <source>
        <dbReference type="Pfam" id="PF00441"/>
    </source>
</evidence>
<proteinExistence type="inferred from homology"/>
<dbReference type="Pfam" id="PF02771">
    <property type="entry name" value="Acyl-CoA_dh_N"/>
    <property type="match status" value="1"/>
</dbReference>
<gene>
    <name evidence="10" type="ORF">FHX73_11867</name>
</gene>
<dbReference type="Proteomes" id="UP000317940">
    <property type="component" value="Unassembled WGS sequence"/>
</dbReference>
<dbReference type="GO" id="GO:0016627">
    <property type="term" value="F:oxidoreductase activity, acting on the CH-CH group of donors"/>
    <property type="evidence" value="ECO:0007669"/>
    <property type="project" value="InterPro"/>
</dbReference>
<keyword evidence="11" id="KW-1185">Reference proteome</keyword>
<protein>
    <submittedName>
        <fullName evidence="10">Alkylation response protein AidB-like acyl-CoA dehydrogenase</fullName>
    </submittedName>
</protein>
<dbReference type="PANTHER" id="PTHR43292:SF4">
    <property type="entry name" value="ACYL-COA DEHYDROGENASE FADE34"/>
    <property type="match status" value="1"/>
</dbReference>
<evidence type="ECO:0000256" key="1">
    <source>
        <dbReference type="ARBA" id="ARBA00001974"/>
    </source>
</evidence>
<accession>A0A561UCJ2</accession>
<dbReference type="InterPro" id="IPR052161">
    <property type="entry name" value="Mycobact_Acyl-CoA_DH"/>
</dbReference>